<evidence type="ECO:0000313" key="1">
    <source>
        <dbReference type="WBParaSite" id="MCU_011938-RA"/>
    </source>
</evidence>
<accession>A0A5K3FUS4</accession>
<dbReference type="WBParaSite" id="MCU_011938-RA">
    <property type="protein sequence ID" value="MCU_011938-RA"/>
    <property type="gene ID" value="MCU_011938"/>
</dbReference>
<proteinExistence type="predicted"/>
<organism evidence="1">
    <name type="scientific">Mesocestoides corti</name>
    <name type="common">Flatworm</name>
    <dbReference type="NCBI Taxonomy" id="53468"/>
    <lineage>
        <taxon>Eukaryota</taxon>
        <taxon>Metazoa</taxon>
        <taxon>Spiralia</taxon>
        <taxon>Lophotrochozoa</taxon>
        <taxon>Platyhelminthes</taxon>
        <taxon>Cestoda</taxon>
        <taxon>Eucestoda</taxon>
        <taxon>Cyclophyllidea</taxon>
        <taxon>Mesocestoididae</taxon>
        <taxon>Mesocestoides</taxon>
    </lineage>
</organism>
<sequence>MGGYIDLRFPIGQLALGSRRSSCGVCSDKSMSLCGVLRNKPRTSSLKVTFADDARANRVVRQPDNHRLSRHQSL</sequence>
<protein>
    <submittedName>
        <fullName evidence="1">Uncharacterized protein</fullName>
    </submittedName>
</protein>
<dbReference type="AlphaFoldDB" id="A0A5K3FUS4"/>
<reference evidence="1" key="1">
    <citation type="submission" date="2019-11" db="UniProtKB">
        <authorList>
            <consortium name="WormBaseParasite"/>
        </authorList>
    </citation>
    <scope>IDENTIFICATION</scope>
</reference>
<name>A0A5K3FUS4_MESCO</name>